<evidence type="ECO:0000313" key="2">
    <source>
        <dbReference type="Proteomes" id="UP000696573"/>
    </source>
</evidence>
<evidence type="ECO:0008006" key="3">
    <source>
        <dbReference type="Google" id="ProtNLM"/>
    </source>
</evidence>
<protein>
    <recommendedName>
        <fullName evidence="3">F-box domain-containing protein</fullName>
    </recommendedName>
</protein>
<keyword evidence="2" id="KW-1185">Reference proteome</keyword>
<gene>
    <name evidence="1" type="ORF">CRHIZ90672A_00018244</name>
</gene>
<dbReference type="InterPro" id="IPR032675">
    <property type="entry name" value="LRR_dom_sf"/>
</dbReference>
<name>A0A9N9YBX0_9HYPO</name>
<dbReference type="Gene3D" id="3.80.10.10">
    <property type="entry name" value="Ribonuclease Inhibitor"/>
    <property type="match status" value="1"/>
</dbReference>
<dbReference type="AlphaFoldDB" id="A0A9N9YBX0"/>
<reference evidence="1" key="1">
    <citation type="submission" date="2021-10" db="EMBL/GenBank/DDBJ databases">
        <authorList>
            <person name="Piombo E."/>
        </authorList>
    </citation>
    <scope>NUCLEOTIDE SEQUENCE</scope>
</reference>
<dbReference type="SUPFAM" id="SSF52047">
    <property type="entry name" value="RNI-like"/>
    <property type="match status" value="1"/>
</dbReference>
<comment type="caution">
    <text evidence="1">The sequence shown here is derived from an EMBL/GenBank/DDBJ whole genome shotgun (WGS) entry which is preliminary data.</text>
</comment>
<accession>A0A9N9YBX0</accession>
<sequence>MSTDTATARAMALPEILSEVFAILHGQEDFSSLASAARANSLWFTCATDILWSQVKGDAITSIANIADSRRQLYASKVEGIKFDGNKRDMPTDLPDLCFNKIKSILFSVYWLPQGSAQLIKPYIQPSLESFVFYGEDFVDEILLQLQSTCHRLQVLLIDNTEMDFRRPKLTGETLFRLISQTRTLRDLSLCCGGISDELFFCVSGLENLSALSWCDDLTPELLSRTVAQNPNHFLSLDSFSMPYALPSISVSYIATMLPNITKINLGFGDSEYDMLTQLSTIENLTELECLFYCNASFSAPQILSLKALSKLTKLSIRFGCDFDRRDTTSPFGDAEFHEMISALPGLQCLQMEFKCDLTAASLLSLSACPKLDHFSMRRGLRCDLRSLLAQAGEEPLHPHLGTLYLARISTDNTEHVGLKSSTTHYASISARDLACQIFKYFPKLEDFDVEDMNSHDGLVHNEFCNVIAQYE</sequence>
<organism evidence="1 2">
    <name type="scientific">Clonostachys rhizophaga</name>
    <dbReference type="NCBI Taxonomy" id="160324"/>
    <lineage>
        <taxon>Eukaryota</taxon>
        <taxon>Fungi</taxon>
        <taxon>Dikarya</taxon>
        <taxon>Ascomycota</taxon>
        <taxon>Pezizomycotina</taxon>
        <taxon>Sordariomycetes</taxon>
        <taxon>Hypocreomycetidae</taxon>
        <taxon>Hypocreales</taxon>
        <taxon>Bionectriaceae</taxon>
        <taxon>Clonostachys</taxon>
    </lineage>
</organism>
<dbReference type="Proteomes" id="UP000696573">
    <property type="component" value="Unassembled WGS sequence"/>
</dbReference>
<dbReference type="EMBL" id="CABFNQ020000510">
    <property type="protein sequence ID" value="CAH0017585.1"/>
    <property type="molecule type" value="Genomic_DNA"/>
</dbReference>
<proteinExistence type="predicted"/>
<evidence type="ECO:0000313" key="1">
    <source>
        <dbReference type="EMBL" id="CAH0017585.1"/>
    </source>
</evidence>
<dbReference type="OrthoDB" id="2305901at2759"/>